<sequence length="271" mass="27220">MVAVLDAGLGAAALLRRPVTGRVVSVHRRAAYLRLDTQRSGAGPSGEDGELVALVAPGVEPGPLHVRVTDLPACRAGERVTGDGSTLAGPRWAVGGPGTVWRGSAPALGPVDDALLRPALDAVAGQPTRTTLEELAAELGGRGPGLTPAGDDVLAGLVLVARIAGGEPAEPGLADLVAGVRTTEVSRAFLAWAARGQSIAPAHDWLDAVAAGDAAEARRALARLHAVGADSGRHLGAGLALGLCRTGAGQLPRVVSQTARATAGPSLRQRT</sequence>
<comment type="caution">
    <text evidence="1">The sequence shown here is derived from an EMBL/GenBank/DDBJ whole genome shotgun (WGS) entry which is preliminary data.</text>
</comment>
<protein>
    <submittedName>
        <fullName evidence="1">DUF2877 domain-containing protein</fullName>
    </submittedName>
</protein>
<evidence type="ECO:0000313" key="2">
    <source>
        <dbReference type="Proteomes" id="UP001500928"/>
    </source>
</evidence>
<dbReference type="Proteomes" id="UP001500928">
    <property type="component" value="Unassembled WGS sequence"/>
</dbReference>
<accession>A0ABP9A8Y7</accession>
<reference evidence="2" key="1">
    <citation type="journal article" date="2019" name="Int. J. Syst. Evol. Microbiol.">
        <title>The Global Catalogue of Microorganisms (GCM) 10K type strain sequencing project: providing services to taxonomists for standard genome sequencing and annotation.</title>
        <authorList>
            <consortium name="The Broad Institute Genomics Platform"/>
            <consortium name="The Broad Institute Genome Sequencing Center for Infectious Disease"/>
            <person name="Wu L."/>
            <person name="Ma J."/>
        </authorList>
    </citation>
    <scope>NUCLEOTIDE SEQUENCE [LARGE SCALE GENOMIC DNA]</scope>
    <source>
        <strain evidence="2">JCM 17979</strain>
    </source>
</reference>
<dbReference type="Pfam" id="PF11392">
    <property type="entry name" value="AllH"/>
    <property type="match status" value="1"/>
</dbReference>
<proteinExistence type="predicted"/>
<evidence type="ECO:0000313" key="1">
    <source>
        <dbReference type="EMBL" id="GAA4775520.1"/>
    </source>
</evidence>
<name>A0ABP9A8Y7_9PSEU</name>
<dbReference type="InterPro" id="IPR021530">
    <property type="entry name" value="AllH-like"/>
</dbReference>
<keyword evidence="2" id="KW-1185">Reference proteome</keyword>
<organism evidence="1 2">
    <name type="scientific">Actinomycetospora chlora</name>
    <dbReference type="NCBI Taxonomy" id="663608"/>
    <lineage>
        <taxon>Bacteria</taxon>
        <taxon>Bacillati</taxon>
        <taxon>Actinomycetota</taxon>
        <taxon>Actinomycetes</taxon>
        <taxon>Pseudonocardiales</taxon>
        <taxon>Pseudonocardiaceae</taxon>
        <taxon>Actinomycetospora</taxon>
    </lineage>
</organism>
<gene>
    <name evidence="1" type="ORF">GCM10023200_05110</name>
</gene>
<dbReference type="EMBL" id="BAABHO010000003">
    <property type="protein sequence ID" value="GAA4775520.1"/>
    <property type="molecule type" value="Genomic_DNA"/>
</dbReference>
<dbReference type="RefSeq" id="WP_345410811.1">
    <property type="nucleotide sequence ID" value="NZ_BAABHO010000003.1"/>
</dbReference>